<evidence type="ECO:0000259" key="3">
    <source>
        <dbReference type="Pfam" id="PF11893"/>
    </source>
</evidence>
<organism evidence="4 6">
    <name type="scientific">Testudinibacter aquarius</name>
    <dbReference type="NCBI Taxonomy" id="1524974"/>
    <lineage>
        <taxon>Bacteria</taxon>
        <taxon>Pseudomonadati</taxon>
        <taxon>Pseudomonadota</taxon>
        <taxon>Gammaproteobacteria</taxon>
        <taxon>Pasteurellales</taxon>
        <taxon>Pasteurellaceae</taxon>
        <taxon>Testudinibacter</taxon>
    </lineage>
</organism>
<evidence type="ECO:0000313" key="4">
    <source>
        <dbReference type="EMBL" id="TCV85226.1"/>
    </source>
</evidence>
<dbReference type="InterPro" id="IPR024588">
    <property type="entry name" value="YejM_N"/>
</dbReference>
<accession>A0A4R3Y0N8</accession>
<evidence type="ECO:0000313" key="7">
    <source>
        <dbReference type="Proteomes" id="UP000305526"/>
    </source>
</evidence>
<protein>
    <submittedName>
        <fullName evidence="5">DUF3413 domain-containing protein</fullName>
    </submittedName>
</protein>
<keyword evidence="7" id="KW-1185">Reference proteome</keyword>
<feature type="transmembrane region" description="Helical" evidence="1">
    <location>
        <begin position="21"/>
        <end position="39"/>
    </location>
</feature>
<dbReference type="PANTHER" id="PTHR43108">
    <property type="entry name" value="N-ACETYLGLUCOSAMINE-6-SULFATASE FAMILY MEMBER"/>
    <property type="match status" value="1"/>
</dbReference>
<feature type="domain" description="Inner membrane protein YejM N-terminal" evidence="3">
    <location>
        <begin position="7"/>
        <end position="251"/>
    </location>
</feature>
<feature type="transmembrane region" description="Helical" evidence="1">
    <location>
        <begin position="138"/>
        <end position="157"/>
    </location>
</feature>
<dbReference type="EMBL" id="VDGV01000039">
    <property type="protein sequence ID" value="TNG92157.1"/>
    <property type="molecule type" value="Genomic_DNA"/>
</dbReference>
<dbReference type="Pfam" id="PF00884">
    <property type="entry name" value="Sulfatase"/>
    <property type="match status" value="1"/>
</dbReference>
<gene>
    <name evidence="4" type="ORF">EDC16_1094</name>
    <name evidence="5" type="ORF">FHQ21_05810</name>
</gene>
<keyword evidence="1" id="KW-1133">Transmembrane helix</keyword>
<dbReference type="RefSeq" id="WP_132967604.1">
    <property type="nucleotide sequence ID" value="NZ_LEKL01000083.1"/>
</dbReference>
<dbReference type="GO" id="GO:0005886">
    <property type="term" value="C:plasma membrane"/>
    <property type="evidence" value="ECO:0007669"/>
    <property type="project" value="TreeGrafter"/>
</dbReference>
<evidence type="ECO:0000313" key="6">
    <source>
        <dbReference type="Proteomes" id="UP000294619"/>
    </source>
</evidence>
<dbReference type="Gene3D" id="3.40.720.10">
    <property type="entry name" value="Alkaline Phosphatase, subunit A"/>
    <property type="match status" value="1"/>
</dbReference>
<dbReference type="InterPro" id="IPR012159">
    <property type="entry name" value="YejM-like"/>
</dbReference>
<reference evidence="4 6" key="1">
    <citation type="submission" date="2019-03" db="EMBL/GenBank/DDBJ databases">
        <title>Genomic Encyclopedia of Type Strains, Phase IV (KMG-IV): sequencing the most valuable type-strain genomes for metagenomic binning, comparative biology and taxonomic classification.</title>
        <authorList>
            <person name="Goeker M."/>
        </authorList>
    </citation>
    <scope>NUCLEOTIDE SEQUENCE [LARGE SCALE GENOMIC DNA]</scope>
    <source>
        <strain evidence="4 6">DSM 28140</strain>
    </source>
</reference>
<dbReference type="SUPFAM" id="SSF53649">
    <property type="entry name" value="Alkaline phosphatase-like"/>
    <property type="match status" value="1"/>
</dbReference>
<dbReference type="Proteomes" id="UP000294619">
    <property type="component" value="Unassembled WGS sequence"/>
</dbReference>
<feature type="transmembrane region" description="Helical" evidence="1">
    <location>
        <begin position="51"/>
        <end position="72"/>
    </location>
</feature>
<feature type="domain" description="Sulfatase N-terminal" evidence="2">
    <location>
        <begin position="283"/>
        <end position="509"/>
    </location>
</feature>
<evidence type="ECO:0000313" key="5">
    <source>
        <dbReference type="EMBL" id="TNG92157.1"/>
    </source>
</evidence>
<reference evidence="5 7" key="2">
    <citation type="submission" date="2019-05" db="EMBL/GenBank/DDBJ databases">
        <title>Pasteurellaceae isolates from reptiles.</title>
        <authorList>
            <person name="Bojesen A.M."/>
            <person name="Lund E."/>
        </authorList>
    </citation>
    <scope>NUCLEOTIDE SEQUENCE [LARGE SCALE GENOMIC DNA]</scope>
    <source>
        <strain evidence="5 7">ELNT2x</strain>
    </source>
</reference>
<keyword evidence="1" id="KW-0812">Transmembrane</keyword>
<feature type="transmembrane region" description="Helical" evidence="1">
    <location>
        <begin position="84"/>
        <end position="103"/>
    </location>
</feature>
<evidence type="ECO:0000259" key="2">
    <source>
        <dbReference type="Pfam" id="PF00884"/>
    </source>
</evidence>
<comment type="caution">
    <text evidence="4">The sequence shown here is derived from an EMBL/GenBank/DDBJ whole genome shotgun (WGS) entry which is preliminary data.</text>
</comment>
<evidence type="ECO:0000256" key="1">
    <source>
        <dbReference type="SAM" id="Phobius"/>
    </source>
</evidence>
<dbReference type="Proteomes" id="UP000305526">
    <property type="component" value="Unassembled WGS sequence"/>
</dbReference>
<dbReference type="InterPro" id="IPR000917">
    <property type="entry name" value="Sulfatase_N"/>
</dbReference>
<feature type="transmembrane region" description="Helical" evidence="1">
    <location>
        <begin position="169"/>
        <end position="190"/>
    </location>
</feature>
<dbReference type="PIRSF" id="PIRSF004950">
    <property type="entry name" value="Mmb_sulf_HI0842"/>
    <property type="match status" value="1"/>
</dbReference>
<dbReference type="EMBL" id="SMCP01000009">
    <property type="protein sequence ID" value="TCV85226.1"/>
    <property type="molecule type" value="Genomic_DNA"/>
</dbReference>
<dbReference type="AlphaFoldDB" id="A0A4R3Y0N8"/>
<dbReference type="InterPro" id="IPR017850">
    <property type="entry name" value="Alkaline_phosphatase_core_sf"/>
</dbReference>
<name>A0A4R3Y0N8_9PAST</name>
<proteinExistence type="predicted"/>
<sequence>MLKIPRQYWEATSQKIAWGHWFAFFNIVCAILIGSRYAFIADWPNTLIGKIYFFLNILGHFSFIVFALYLLILFPLSFLIKNPYSLRAVGVVLSTLGLTLLLLDTEIFNRFHLHLSFLVWDILINPDNGDLARNWERFFVPMPLIFLIVMLFSRWSWDKLRSLERKKWIRKVAYGLMFCFIASHLLYAWADAYFYRPITVQKANLPLSYPMTARTFLEKNQLLNRDTYLDRIANSGRADAPYLDYPKQPLRYADRADRADKAAMQNILLINISGLRHDAITPADMPSLTAFAANSLDFKNNYSGGNNPNMALVSLFYGLNANYFDSLLNQREQSVWIERMQQLDYQFGLFVTAPFKSPLYNRALFQQQALNFNGLNQQSTQQWLAWHRQQNQQTWFSYLQYDLLGAMAAFAKQDPEAQQQYYRLQLQEIDRQLRQILAELSPDELAKTVVVITADQGYSYQPQNNRDNNYFGRDRIQVPLLIALPNQAPRQIEQISSQMDIVPTLMQQLFQVQNPQRDYSQGHDLLNSTSDDWVFVANQRWNVVVADDGTQYQIDSQGEYREYNAQYQQVNSEKPPLALFLQMFNRDRNFLD</sequence>
<dbReference type="Pfam" id="PF11893">
    <property type="entry name" value="DUF3413"/>
    <property type="match status" value="1"/>
</dbReference>
<dbReference type="PANTHER" id="PTHR43108:SF10">
    <property type="entry name" value="INNER MEMBRANE PROTEIN YEJM"/>
    <property type="match status" value="1"/>
</dbReference>
<keyword evidence="1" id="KW-0472">Membrane</keyword>